<dbReference type="PANTHER" id="PTHR36173">
    <property type="entry name" value="RIBONUCLEASE VAPC16-RELATED"/>
    <property type="match status" value="1"/>
</dbReference>
<name>A0A849IBS7_9HYPH</name>
<proteinExistence type="predicted"/>
<dbReference type="AlphaFoldDB" id="A0A849IBS7"/>
<organism evidence="2 3">
    <name type="scientific">Enterovirga aerilata</name>
    <dbReference type="NCBI Taxonomy" id="2730920"/>
    <lineage>
        <taxon>Bacteria</taxon>
        <taxon>Pseudomonadati</taxon>
        <taxon>Pseudomonadota</taxon>
        <taxon>Alphaproteobacteria</taxon>
        <taxon>Hyphomicrobiales</taxon>
        <taxon>Methylobacteriaceae</taxon>
        <taxon>Enterovirga</taxon>
    </lineage>
</organism>
<dbReference type="SUPFAM" id="SSF88723">
    <property type="entry name" value="PIN domain-like"/>
    <property type="match status" value="1"/>
</dbReference>
<feature type="domain" description="PIN" evidence="1">
    <location>
        <begin position="4"/>
        <end position="119"/>
    </location>
</feature>
<sequence length="136" mass="15158">MRLLLDTHVLMWALSEPERLPVHSRDIVSDRRHEVFFSAASIWECAIKYALRRPGFRHDPRFLAADALQTGFVELPVASRAAIRVASLPAHHRDPFDRLLIAQAIDQDALLLTADAALAVYGPPVLMLGAVPSRET</sequence>
<evidence type="ECO:0000259" key="1">
    <source>
        <dbReference type="Pfam" id="PF01850"/>
    </source>
</evidence>
<gene>
    <name evidence="2" type="ORF">HJG44_21080</name>
</gene>
<comment type="caution">
    <text evidence="2">The sequence shown here is derived from an EMBL/GenBank/DDBJ whole genome shotgun (WGS) entry which is preliminary data.</text>
</comment>
<dbReference type="PANTHER" id="PTHR36173:SF2">
    <property type="entry name" value="RIBONUCLEASE VAPC16"/>
    <property type="match status" value="1"/>
</dbReference>
<dbReference type="CDD" id="cd09872">
    <property type="entry name" value="PIN_Sll0205-like"/>
    <property type="match status" value="1"/>
</dbReference>
<keyword evidence="3" id="KW-1185">Reference proteome</keyword>
<dbReference type="InterPro" id="IPR052919">
    <property type="entry name" value="TA_system_RNase"/>
</dbReference>
<dbReference type="InterPro" id="IPR002716">
    <property type="entry name" value="PIN_dom"/>
</dbReference>
<reference evidence="2 3" key="1">
    <citation type="submission" date="2020-04" db="EMBL/GenBank/DDBJ databases">
        <title>Enterovirga sp. isolate from soil.</title>
        <authorList>
            <person name="Chea S."/>
            <person name="Kim D.-U."/>
        </authorList>
    </citation>
    <scope>NUCLEOTIDE SEQUENCE [LARGE SCALE GENOMIC DNA]</scope>
    <source>
        <strain evidence="2 3">DB1703</strain>
    </source>
</reference>
<protein>
    <submittedName>
        <fullName evidence="2">Type II toxin-antitoxin system VapC family toxin</fullName>
    </submittedName>
</protein>
<evidence type="ECO:0000313" key="3">
    <source>
        <dbReference type="Proteomes" id="UP000564885"/>
    </source>
</evidence>
<dbReference type="Proteomes" id="UP000564885">
    <property type="component" value="Unassembled WGS sequence"/>
</dbReference>
<dbReference type="Pfam" id="PF01850">
    <property type="entry name" value="PIN"/>
    <property type="match status" value="1"/>
</dbReference>
<dbReference type="Gene3D" id="3.40.50.1010">
    <property type="entry name" value="5'-nuclease"/>
    <property type="match status" value="1"/>
</dbReference>
<evidence type="ECO:0000313" key="2">
    <source>
        <dbReference type="EMBL" id="NNM74858.1"/>
    </source>
</evidence>
<accession>A0A849IBS7</accession>
<dbReference type="InterPro" id="IPR041705">
    <property type="entry name" value="PIN_Sll0205"/>
</dbReference>
<dbReference type="EMBL" id="JABEPP010000006">
    <property type="protein sequence ID" value="NNM74858.1"/>
    <property type="molecule type" value="Genomic_DNA"/>
</dbReference>
<dbReference type="InterPro" id="IPR029060">
    <property type="entry name" value="PIN-like_dom_sf"/>
</dbReference>